<dbReference type="InterPro" id="IPR015424">
    <property type="entry name" value="PyrdxlP-dep_Trfase"/>
</dbReference>
<dbReference type="InterPro" id="IPR015422">
    <property type="entry name" value="PyrdxlP-dep_Trfase_small"/>
</dbReference>
<dbReference type="FunFam" id="3.40.640.10:FF:000004">
    <property type="entry name" value="Acetylornithine aminotransferase"/>
    <property type="match status" value="1"/>
</dbReference>
<proteinExistence type="inferred from homology"/>
<evidence type="ECO:0000256" key="4">
    <source>
        <dbReference type="ARBA" id="ARBA00022898"/>
    </source>
</evidence>
<dbReference type="InterPro" id="IPR050103">
    <property type="entry name" value="Class-III_PLP-dep_AT"/>
</dbReference>
<dbReference type="NCBIfam" id="NF002325">
    <property type="entry name" value="PRK01278.1"/>
    <property type="match status" value="1"/>
</dbReference>
<dbReference type="PROSITE" id="PS00600">
    <property type="entry name" value="AA_TRANSFER_CLASS_3"/>
    <property type="match status" value="1"/>
</dbReference>
<gene>
    <name evidence="6" type="ORF">D9V80_02130</name>
</gene>
<dbReference type="OrthoDB" id="9801052at2"/>
<dbReference type="AlphaFoldDB" id="A0A4D6YLT1"/>
<dbReference type="Gene3D" id="3.40.640.10">
    <property type="entry name" value="Type I PLP-dependent aspartate aminotransferase-like (Major domain)"/>
    <property type="match status" value="1"/>
</dbReference>
<dbReference type="InterPro" id="IPR005814">
    <property type="entry name" value="Aminotrans_3"/>
</dbReference>
<dbReference type="GO" id="GO:0042802">
    <property type="term" value="F:identical protein binding"/>
    <property type="evidence" value="ECO:0007669"/>
    <property type="project" value="TreeGrafter"/>
</dbReference>
<dbReference type="InterPro" id="IPR015421">
    <property type="entry name" value="PyrdxlP-dep_Trfase_major"/>
</dbReference>
<dbReference type="GO" id="GO:0006526">
    <property type="term" value="P:L-arginine biosynthetic process"/>
    <property type="evidence" value="ECO:0007669"/>
    <property type="project" value="UniProtKB-ARBA"/>
</dbReference>
<dbReference type="CDD" id="cd00610">
    <property type="entry name" value="OAT_like"/>
    <property type="match status" value="1"/>
</dbReference>
<evidence type="ECO:0000313" key="7">
    <source>
        <dbReference type="Proteomes" id="UP000298782"/>
    </source>
</evidence>
<accession>A0A4D6YLT1</accession>
<dbReference type="PANTHER" id="PTHR11986:SF113">
    <property type="entry name" value="SUCCINYLORNITHINE TRANSAMINASE"/>
    <property type="match status" value="1"/>
</dbReference>
<dbReference type="GO" id="GO:0008483">
    <property type="term" value="F:transaminase activity"/>
    <property type="evidence" value="ECO:0007669"/>
    <property type="project" value="UniProtKB-KW"/>
</dbReference>
<evidence type="ECO:0000256" key="2">
    <source>
        <dbReference type="ARBA" id="ARBA00022576"/>
    </source>
</evidence>
<comment type="cofactor">
    <cofactor evidence="1">
        <name>pyridoxal 5'-phosphate</name>
        <dbReference type="ChEBI" id="CHEBI:597326"/>
    </cofactor>
</comment>
<organism evidence="6 7">
    <name type="scientific">Buchnera aphidicola</name>
    <name type="common">Thelaxes californica</name>
    <dbReference type="NCBI Taxonomy" id="1315998"/>
    <lineage>
        <taxon>Bacteria</taxon>
        <taxon>Pseudomonadati</taxon>
        <taxon>Pseudomonadota</taxon>
        <taxon>Gammaproteobacteria</taxon>
        <taxon>Enterobacterales</taxon>
        <taxon>Erwiniaceae</taxon>
        <taxon>Buchnera</taxon>
    </lineage>
</organism>
<protein>
    <submittedName>
        <fullName evidence="6">Acetylornithine/succinylornithine family transaminase</fullName>
    </submittedName>
</protein>
<dbReference type="InterPro" id="IPR004636">
    <property type="entry name" value="AcOrn/SuccOrn_fam"/>
</dbReference>
<dbReference type="Gene3D" id="3.90.1150.10">
    <property type="entry name" value="Aspartate Aminotransferase, domain 1"/>
    <property type="match status" value="1"/>
</dbReference>
<comment type="similarity">
    <text evidence="5">Belongs to the class-III pyridoxal-phosphate-dependent aminotransferase family.</text>
</comment>
<dbReference type="EMBL" id="CP034852">
    <property type="protein sequence ID" value="QCI26934.1"/>
    <property type="molecule type" value="Genomic_DNA"/>
</dbReference>
<dbReference type="PANTHER" id="PTHR11986">
    <property type="entry name" value="AMINOTRANSFERASE CLASS III"/>
    <property type="match status" value="1"/>
</dbReference>
<dbReference type="Pfam" id="PF00202">
    <property type="entry name" value="Aminotran_3"/>
    <property type="match status" value="1"/>
</dbReference>
<reference evidence="6 7" key="1">
    <citation type="submission" date="2018-12" db="EMBL/GenBank/DDBJ databases">
        <authorList>
            <person name="Chong R.A."/>
        </authorList>
    </citation>
    <scope>NUCLEOTIDE SEQUENCE [LARGE SCALE GENOMIC DNA]</scope>
    <source>
        <strain evidence="6 7">Tca</strain>
    </source>
</reference>
<dbReference type="SUPFAM" id="SSF53383">
    <property type="entry name" value="PLP-dependent transferases"/>
    <property type="match status" value="1"/>
</dbReference>
<name>A0A4D6YLT1_9GAMM</name>
<evidence type="ECO:0000256" key="3">
    <source>
        <dbReference type="ARBA" id="ARBA00022679"/>
    </source>
</evidence>
<keyword evidence="7" id="KW-1185">Reference proteome</keyword>
<keyword evidence="4 5" id="KW-0663">Pyridoxal phosphate</keyword>
<evidence type="ECO:0000256" key="5">
    <source>
        <dbReference type="RuleBase" id="RU003560"/>
    </source>
</evidence>
<dbReference type="NCBIfam" id="NF003468">
    <property type="entry name" value="PRK05093.1"/>
    <property type="match status" value="1"/>
</dbReference>
<dbReference type="Proteomes" id="UP000298782">
    <property type="component" value="Chromosome"/>
</dbReference>
<keyword evidence="2" id="KW-0032">Aminotransferase</keyword>
<dbReference type="NCBIfam" id="TIGR00707">
    <property type="entry name" value="argD"/>
    <property type="match status" value="1"/>
</dbReference>
<dbReference type="PIRSF" id="PIRSF000521">
    <property type="entry name" value="Transaminase_4ab_Lys_Orn"/>
    <property type="match status" value="1"/>
</dbReference>
<sequence>MSLQSILCNINTFNKVMIPFYQPRSFIPVKGKGCYLWDQQGKKYIDFSGGIAVLPFGHAHPKLNKILHIQSKKLWHISNIFTNEPALMLAKKLVDHSFADCVFFSNSGAEANEAALKIALYYASHYYDNTKNNIVSFNNSFHGRTIFTVSVGGQSKYSSVFNSNIYNKNIKHISFNNIQHIEKMINIKTCAVIIELIQGEGGVISADKSFIKKLRELCNIYDVLLIFDEVQTGIGRTGTLFAYEQYEVIPDILTTAKSLGGGFPISAVLTTNKISKILYPGLHGSTYGGNPLACSIAIVILDMINNRKLLNLIKKKFLFFSKKINKINKLYNFCEEIRGKGLLLGILLKKNCYFSITEIMYYAEKEGLILLSAGSNVIRLAPPLNISYKDINFGLYLFEKSLQKLFFKKLLQNIYLYTLIMLLY</sequence>
<evidence type="ECO:0000313" key="6">
    <source>
        <dbReference type="EMBL" id="QCI26934.1"/>
    </source>
</evidence>
<dbReference type="InterPro" id="IPR049704">
    <property type="entry name" value="Aminotrans_3_PPA_site"/>
</dbReference>
<evidence type="ECO:0000256" key="1">
    <source>
        <dbReference type="ARBA" id="ARBA00001933"/>
    </source>
</evidence>
<dbReference type="GO" id="GO:0030170">
    <property type="term" value="F:pyridoxal phosphate binding"/>
    <property type="evidence" value="ECO:0007669"/>
    <property type="project" value="InterPro"/>
</dbReference>
<keyword evidence="3" id="KW-0808">Transferase</keyword>
<reference evidence="6 7" key="2">
    <citation type="submission" date="2019-05" db="EMBL/GenBank/DDBJ databases">
        <title>Genome evolution of the obligate endosymbiont Buchnera aphidicola.</title>
        <authorList>
            <person name="Moran N.A."/>
        </authorList>
    </citation>
    <scope>NUCLEOTIDE SEQUENCE [LARGE SCALE GENOMIC DNA]</scope>
    <source>
        <strain evidence="6 7">Tca</strain>
    </source>
</reference>
<dbReference type="RefSeq" id="WP_158353773.1">
    <property type="nucleotide sequence ID" value="NZ_CP034852.1"/>
</dbReference>